<dbReference type="STRING" id="285568.AQJ66_21815"/>
<dbReference type="InterPro" id="IPR039708">
    <property type="entry name" value="MT1774/Rv1733c-like"/>
</dbReference>
<keyword evidence="2" id="KW-1185">Reference proteome</keyword>
<sequence length="200" mass="21649">MTRTPLTLSAPTRLWRWRRNPLRRRSDVVEAWIVLATWILVLLGGLLAGAAAAQATDASFAARRAQVHSVSAVLTDDAAQTPPAASGLENGRVWAAVRWTDRHGVSRTGQAKVFAGAPAGTRVTVWTDRTGRLVSAPVRGAEATLQTVLTGALVAPPAAAAVWAAGWAVRTRLMRRRLAEWDEEWKQVGPEWRNYSGGRG</sequence>
<gene>
    <name evidence="1" type="ORF">AQJ66_21815</name>
</gene>
<dbReference type="EMBL" id="LMWX01000037">
    <property type="protein sequence ID" value="KUN82463.1"/>
    <property type="molecule type" value="Genomic_DNA"/>
</dbReference>
<protein>
    <recommendedName>
        <fullName evidence="3">Proline rich protein membrane protein</fullName>
    </recommendedName>
</protein>
<evidence type="ECO:0000313" key="2">
    <source>
        <dbReference type="Proteomes" id="UP000053024"/>
    </source>
</evidence>
<dbReference type="PANTHER" id="PTHR42305">
    <property type="entry name" value="MEMBRANE PROTEIN RV1733C-RELATED"/>
    <property type="match status" value="1"/>
</dbReference>
<dbReference type="OrthoDB" id="4213157at2"/>
<dbReference type="AlphaFoldDB" id="A0A101SYV1"/>
<dbReference type="Proteomes" id="UP000053024">
    <property type="component" value="Unassembled WGS sequence"/>
</dbReference>
<comment type="caution">
    <text evidence="1">The sequence shown here is derived from an EMBL/GenBank/DDBJ whole genome shotgun (WGS) entry which is preliminary data.</text>
</comment>
<accession>A0A101SYV1</accession>
<name>A0A101SYV1_9ACTN</name>
<dbReference type="RefSeq" id="WP_061924892.1">
    <property type="nucleotide sequence ID" value="NZ_JBEYBH010000002.1"/>
</dbReference>
<dbReference type="PANTHER" id="PTHR42305:SF1">
    <property type="entry name" value="MEMBRANE PROTEIN RV1733C-RELATED"/>
    <property type="match status" value="1"/>
</dbReference>
<evidence type="ECO:0008006" key="3">
    <source>
        <dbReference type="Google" id="ProtNLM"/>
    </source>
</evidence>
<organism evidence="1 2">
    <name type="scientific">Streptomyces bungoensis</name>
    <dbReference type="NCBI Taxonomy" id="285568"/>
    <lineage>
        <taxon>Bacteria</taxon>
        <taxon>Bacillati</taxon>
        <taxon>Actinomycetota</taxon>
        <taxon>Actinomycetes</taxon>
        <taxon>Kitasatosporales</taxon>
        <taxon>Streptomycetaceae</taxon>
        <taxon>Streptomyces</taxon>
    </lineage>
</organism>
<proteinExistence type="predicted"/>
<reference evidence="1 2" key="1">
    <citation type="submission" date="2015-10" db="EMBL/GenBank/DDBJ databases">
        <title>Draft genome sequence of Streptomyces bungoensis DSM 41781, type strain for the species Streptomyces bungoensis.</title>
        <authorList>
            <person name="Ruckert C."/>
            <person name="Winkler A."/>
            <person name="Kalinowski J."/>
            <person name="Kampfer P."/>
            <person name="Glaeser S."/>
        </authorList>
    </citation>
    <scope>NUCLEOTIDE SEQUENCE [LARGE SCALE GENOMIC DNA]</scope>
    <source>
        <strain evidence="1 2">DSM 41781</strain>
    </source>
</reference>
<evidence type="ECO:0000313" key="1">
    <source>
        <dbReference type="EMBL" id="KUN82463.1"/>
    </source>
</evidence>